<organism evidence="3 4">
    <name type="scientific">Stenotrophomonas daejeonensis</name>
    <dbReference type="NCBI Taxonomy" id="659018"/>
    <lineage>
        <taxon>Bacteria</taxon>
        <taxon>Pseudomonadati</taxon>
        <taxon>Pseudomonadota</taxon>
        <taxon>Gammaproteobacteria</taxon>
        <taxon>Lysobacterales</taxon>
        <taxon>Lysobacteraceae</taxon>
        <taxon>Stenotrophomonas</taxon>
    </lineage>
</organism>
<name>A0A0R0E2D9_9GAMM</name>
<protein>
    <submittedName>
        <fullName evidence="3">Oxidoreductase</fullName>
    </submittedName>
</protein>
<dbReference type="PANTHER" id="PTHR42949:SF3">
    <property type="entry name" value="ANAEROBIC GLYCEROL-3-PHOSPHATE DEHYDROGENASE SUBUNIT B"/>
    <property type="match status" value="1"/>
</dbReference>
<dbReference type="PANTHER" id="PTHR42949">
    <property type="entry name" value="ANAEROBIC GLYCEROL-3-PHOSPHATE DEHYDROGENASE SUBUNIT B"/>
    <property type="match status" value="1"/>
</dbReference>
<evidence type="ECO:0000313" key="4">
    <source>
        <dbReference type="Proteomes" id="UP000050940"/>
    </source>
</evidence>
<dbReference type="GO" id="GO:0016491">
    <property type="term" value="F:oxidoreductase activity"/>
    <property type="evidence" value="ECO:0007669"/>
    <property type="project" value="UniProtKB-KW"/>
</dbReference>
<dbReference type="STRING" id="659018.ABB34_01950"/>
<dbReference type="Proteomes" id="UP000050940">
    <property type="component" value="Unassembled WGS sequence"/>
</dbReference>
<reference evidence="3 4" key="1">
    <citation type="submission" date="2015-05" db="EMBL/GenBank/DDBJ databases">
        <title>Genome sequencing and analysis of members of genus Stenotrophomonas.</title>
        <authorList>
            <person name="Patil P.P."/>
            <person name="Midha S."/>
            <person name="Patil P.B."/>
        </authorList>
    </citation>
    <scope>NUCLEOTIDE SEQUENCE [LARGE SCALE GENOMIC DNA]</scope>
    <source>
        <strain evidence="3 4">JCM 16244</strain>
    </source>
</reference>
<sequence>MKQKRFDLLVVGAGPAGLAAAHAAARRGAKVGLVDAQPRAGGQVWRHDLRFGVPAMARAQIDGLYGAGIEWLAGHEMVLADDHVVVAAHADGAVALHWRTLVLATGARELLLPFPGWTLPGVTGAGGLQALAKQGWPVAGKRVVVAGSGPLLLAAAATLRRHGARVLGIHEQVRADALHAFARRLWRWPARLAQAAALRARLLGVPWHTGSMVLAAHGDTMLRAIELDRGDGRERIDCDLLAVGWGLVPNVEPARLLGCELDTSPTHPVVRADRRLCSSRPGIHAAGEALGIGGRDCARIEGAMAACFALGDERGGEALRARRDHERAYAALLHECFATSARARALVAPDTLVCRCEDVPLSAVQAHADPRQLRLVTRCGMGACQGRICGAALRELRLASPSLSPTAVRPPLAPVTLAALADDPSDEPEQGTDR</sequence>
<dbReference type="PRINTS" id="PR00469">
    <property type="entry name" value="PNDRDTASEII"/>
</dbReference>
<dbReference type="InterPro" id="IPR017224">
    <property type="entry name" value="Opine_Oxase_asu/HCN_bsu"/>
</dbReference>
<evidence type="ECO:0000256" key="1">
    <source>
        <dbReference type="ARBA" id="ARBA00023002"/>
    </source>
</evidence>
<evidence type="ECO:0000313" key="3">
    <source>
        <dbReference type="EMBL" id="KRG88070.1"/>
    </source>
</evidence>
<dbReference type="RefSeq" id="WP_057639551.1">
    <property type="nucleotide sequence ID" value="NZ_LDJP01000010.1"/>
</dbReference>
<dbReference type="OrthoDB" id="9801699at2"/>
<comment type="caution">
    <text evidence="3">The sequence shown here is derived from an EMBL/GenBank/DDBJ whole genome shotgun (WGS) entry which is preliminary data.</text>
</comment>
<dbReference type="PRINTS" id="PR00368">
    <property type="entry name" value="FADPNR"/>
</dbReference>
<dbReference type="Pfam" id="PF07992">
    <property type="entry name" value="Pyr_redox_2"/>
    <property type="match status" value="1"/>
</dbReference>
<dbReference type="PIRSF" id="PIRSF037495">
    <property type="entry name" value="Opine_OX_OoxA/HcnB"/>
    <property type="match status" value="1"/>
</dbReference>
<feature type="domain" description="FAD/NAD(P)-binding" evidence="2">
    <location>
        <begin position="6"/>
        <end position="290"/>
    </location>
</feature>
<dbReference type="InterPro" id="IPR051691">
    <property type="entry name" value="Metab_Enz_Cyan_OpOx_G3PDH"/>
</dbReference>
<dbReference type="InterPro" id="IPR036188">
    <property type="entry name" value="FAD/NAD-bd_sf"/>
</dbReference>
<evidence type="ECO:0000259" key="2">
    <source>
        <dbReference type="Pfam" id="PF07992"/>
    </source>
</evidence>
<accession>A0A0R0E2D9</accession>
<dbReference type="SUPFAM" id="SSF51905">
    <property type="entry name" value="FAD/NAD(P)-binding domain"/>
    <property type="match status" value="1"/>
</dbReference>
<dbReference type="InterPro" id="IPR023753">
    <property type="entry name" value="FAD/NAD-binding_dom"/>
</dbReference>
<proteinExistence type="predicted"/>
<dbReference type="AlphaFoldDB" id="A0A0R0E2D9"/>
<keyword evidence="1" id="KW-0560">Oxidoreductase</keyword>
<gene>
    <name evidence="3" type="ORF">ABB34_01950</name>
</gene>
<keyword evidence="4" id="KW-1185">Reference proteome</keyword>
<dbReference type="InterPro" id="IPR041854">
    <property type="entry name" value="BFD-like_2Fe2S-bd_dom_sf"/>
</dbReference>
<dbReference type="Gene3D" id="3.50.50.60">
    <property type="entry name" value="FAD/NAD(P)-binding domain"/>
    <property type="match status" value="3"/>
</dbReference>
<dbReference type="PATRIC" id="fig|659018.3.peg.107"/>
<dbReference type="EMBL" id="LDJP01000010">
    <property type="protein sequence ID" value="KRG88070.1"/>
    <property type="molecule type" value="Genomic_DNA"/>
</dbReference>
<dbReference type="Gene3D" id="1.10.10.1100">
    <property type="entry name" value="BFD-like [2Fe-2S]-binding domain"/>
    <property type="match status" value="1"/>
</dbReference>